<keyword evidence="2" id="KW-1185">Reference proteome</keyword>
<dbReference type="AlphaFoldDB" id="A0A0K1E5T8"/>
<dbReference type="RefSeq" id="WP_245678192.1">
    <property type="nucleotide sequence ID" value="NZ_CP012159.1"/>
</dbReference>
<gene>
    <name evidence="1" type="ORF">CMC5_000500</name>
</gene>
<dbReference type="STRING" id="52.CMC5_000500"/>
<dbReference type="KEGG" id="ccro:CMC5_000500"/>
<proteinExistence type="predicted"/>
<protein>
    <recommendedName>
        <fullName evidence="3">4-vinyl reductase 4VR domain-containing protein</fullName>
    </recommendedName>
</protein>
<name>A0A0K1E5T8_CHOCO</name>
<sequence>MKIKGSALIHTRNFLNKSWGSELTTALMAKLPPASREIFGSDRLTSYGWYPVSVWNAVVDEAARWPGKSGPSIVRDIAQYVSQQDLTLAHKVLLKLGTPALVMRQGSVFWSTYFNGGDLIAHQISDRRFRMILHLGTDSSNDPGRLTCREAVTGWQENAIRLSGGYGGQSIHVKCRFERHPVCEYDVSWSR</sequence>
<evidence type="ECO:0000313" key="1">
    <source>
        <dbReference type="EMBL" id="AKT35938.1"/>
    </source>
</evidence>
<organism evidence="1 2">
    <name type="scientific">Chondromyces crocatus</name>
    <dbReference type="NCBI Taxonomy" id="52"/>
    <lineage>
        <taxon>Bacteria</taxon>
        <taxon>Pseudomonadati</taxon>
        <taxon>Myxococcota</taxon>
        <taxon>Polyangia</taxon>
        <taxon>Polyangiales</taxon>
        <taxon>Polyangiaceae</taxon>
        <taxon>Chondromyces</taxon>
    </lineage>
</organism>
<dbReference type="Proteomes" id="UP000067626">
    <property type="component" value="Chromosome"/>
</dbReference>
<reference evidence="1 2" key="1">
    <citation type="submission" date="2015-07" db="EMBL/GenBank/DDBJ databases">
        <title>Genome analysis of myxobacterium Chondromyces crocatus Cm c5 reveals a high potential for natural compound synthesis and the genetic basis for the loss of fruiting body formation.</title>
        <authorList>
            <person name="Zaburannyi N."/>
            <person name="Bunk B."/>
            <person name="Maier J."/>
            <person name="Overmann J."/>
            <person name="Mueller R."/>
        </authorList>
    </citation>
    <scope>NUCLEOTIDE SEQUENCE [LARGE SCALE GENOMIC DNA]</scope>
    <source>
        <strain evidence="1 2">Cm c5</strain>
    </source>
</reference>
<accession>A0A0K1E5T8</accession>
<evidence type="ECO:0000313" key="2">
    <source>
        <dbReference type="Proteomes" id="UP000067626"/>
    </source>
</evidence>
<dbReference type="EMBL" id="CP012159">
    <property type="protein sequence ID" value="AKT35938.1"/>
    <property type="molecule type" value="Genomic_DNA"/>
</dbReference>
<evidence type="ECO:0008006" key="3">
    <source>
        <dbReference type="Google" id="ProtNLM"/>
    </source>
</evidence>